<feature type="compositionally biased region" description="Low complexity" evidence="1">
    <location>
        <begin position="29"/>
        <end position="52"/>
    </location>
</feature>
<dbReference type="EMBL" id="FOLM01000030">
    <property type="protein sequence ID" value="SFD78338.1"/>
    <property type="molecule type" value="Genomic_DNA"/>
</dbReference>
<organism evidence="2 3">
    <name type="scientific">Streptomyces aidingensis</name>
    <dbReference type="NCBI Taxonomy" id="910347"/>
    <lineage>
        <taxon>Bacteria</taxon>
        <taxon>Bacillati</taxon>
        <taxon>Actinomycetota</taxon>
        <taxon>Actinomycetes</taxon>
        <taxon>Kitasatosporales</taxon>
        <taxon>Streptomycetaceae</taxon>
        <taxon>Streptomyces</taxon>
    </lineage>
</organism>
<feature type="region of interest" description="Disordered" evidence="1">
    <location>
        <begin position="10"/>
        <end position="55"/>
    </location>
</feature>
<protein>
    <submittedName>
        <fullName evidence="2">Uncharacterized protein</fullName>
    </submittedName>
</protein>
<sequence length="289" mass="30038">MLALAFVPDGEAAVAEEPADRPLDPPAVSAESLAGLDAGAGDPRGDAPAAEPSAVSGGVVRLVGPELVGSAAARSAARPYRRYATDEGPERVSVVDVRAGDSQGQRQALCVGQDVQFAALLAPVDRIRPGQRSPFLARTFAASTMAEVQSISPRAPSSSRTARCSRRQTPALVQPVNRRWAVAGETPNVSGSIRHAHPLVSTYTTAANACLSSTGAVPPPCFRGGNSGSKGSTRTHRPSGTRRDERSRATDGIMPTPLRPRETASSPSLAPPPRGVHHPPHLRRASLSP</sequence>
<feature type="region of interest" description="Disordered" evidence="1">
    <location>
        <begin position="215"/>
        <end position="289"/>
    </location>
</feature>
<reference evidence="2 3" key="1">
    <citation type="submission" date="2016-10" db="EMBL/GenBank/DDBJ databases">
        <authorList>
            <person name="de Groot N.N."/>
        </authorList>
    </citation>
    <scope>NUCLEOTIDE SEQUENCE [LARGE SCALE GENOMIC DNA]</scope>
    <source>
        <strain evidence="2 3">CGMCC 4.5739</strain>
    </source>
</reference>
<evidence type="ECO:0000256" key="1">
    <source>
        <dbReference type="SAM" id="MobiDB-lite"/>
    </source>
</evidence>
<proteinExistence type="predicted"/>
<name>A0A1I1V8M3_9ACTN</name>
<gene>
    <name evidence="2" type="ORF">SAMN05421773_13027</name>
</gene>
<feature type="compositionally biased region" description="Low complexity" evidence="1">
    <location>
        <begin position="151"/>
        <end position="162"/>
    </location>
</feature>
<accession>A0A1I1V8M3</accession>
<keyword evidence="3" id="KW-1185">Reference proteome</keyword>
<feature type="compositionally biased region" description="Basic residues" evidence="1">
    <location>
        <begin position="275"/>
        <end position="289"/>
    </location>
</feature>
<dbReference type="STRING" id="910347.SAMN05421773_13027"/>
<dbReference type="Proteomes" id="UP000199207">
    <property type="component" value="Unassembled WGS sequence"/>
</dbReference>
<evidence type="ECO:0000313" key="3">
    <source>
        <dbReference type="Proteomes" id="UP000199207"/>
    </source>
</evidence>
<feature type="region of interest" description="Disordered" evidence="1">
    <location>
        <begin position="151"/>
        <end position="170"/>
    </location>
</feature>
<evidence type="ECO:0000313" key="2">
    <source>
        <dbReference type="EMBL" id="SFD78338.1"/>
    </source>
</evidence>
<dbReference type="AlphaFoldDB" id="A0A1I1V8M3"/>